<feature type="region of interest" description="Disordered" evidence="1">
    <location>
        <begin position="221"/>
        <end position="252"/>
    </location>
</feature>
<gene>
    <name evidence="3" type="ORF">LshimejAT787_1203860</name>
</gene>
<evidence type="ECO:0000256" key="2">
    <source>
        <dbReference type="SAM" id="SignalP"/>
    </source>
</evidence>
<evidence type="ECO:0000256" key="1">
    <source>
        <dbReference type="SAM" id="MobiDB-lite"/>
    </source>
</evidence>
<keyword evidence="4" id="KW-1185">Reference proteome</keyword>
<dbReference type="Proteomes" id="UP001063166">
    <property type="component" value="Unassembled WGS sequence"/>
</dbReference>
<name>A0A9P3PU54_LYOSH</name>
<proteinExistence type="predicted"/>
<organism evidence="3 4">
    <name type="scientific">Lyophyllum shimeji</name>
    <name type="common">Hon-shimeji</name>
    <name type="synonym">Tricholoma shimeji</name>
    <dbReference type="NCBI Taxonomy" id="47721"/>
    <lineage>
        <taxon>Eukaryota</taxon>
        <taxon>Fungi</taxon>
        <taxon>Dikarya</taxon>
        <taxon>Basidiomycota</taxon>
        <taxon>Agaricomycotina</taxon>
        <taxon>Agaricomycetes</taxon>
        <taxon>Agaricomycetidae</taxon>
        <taxon>Agaricales</taxon>
        <taxon>Tricholomatineae</taxon>
        <taxon>Lyophyllaceae</taxon>
        <taxon>Lyophyllum</taxon>
    </lineage>
</organism>
<dbReference type="OrthoDB" id="2527908at2759"/>
<feature type="compositionally biased region" description="Low complexity" evidence="1">
    <location>
        <begin position="227"/>
        <end position="252"/>
    </location>
</feature>
<dbReference type="EMBL" id="BRPK01000012">
    <property type="protein sequence ID" value="GLB42937.1"/>
    <property type="molecule type" value="Genomic_DNA"/>
</dbReference>
<evidence type="ECO:0000313" key="4">
    <source>
        <dbReference type="Proteomes" id="UP001063166"/>
    </source>
</evidence>
<reference evidence="3" key="1">
    <citation type="submission" date="2022-07" db="EMBL/GenBank/DDBJ databases">
        <title>The genome of Lyophyllum shimeji provides insight into the initial evolution of ectomycorrhizal fungal genome.</title>
        <authorList>
            <person name="Kobayashi Y."/>
            <person name="Shibata T."/>
            <person name="Hirakawa H."/>
            <person name="Shigenobu S."/>
            <person name="Nishiyama T."/>
            <person name="Yamada A."/>
            <person name="Hasebe M."/>
            <person name="Kawaguchi M."/>
        </authorList>
    </citation>
    <scope>NUCLEOTIDE SEQUENCE</scope>
    <source>
        <strain evidence="3">AT787</strain>
    </source>
</reference>
<keyword evidence="2" id="KW-0732">Signal</keyword>
<feature type="chain" id="PRO_5040167000" evidence="2">
    <location>
        <begin position="26"/>
        <end position="303"/>
    </location>
</feature>
<comment type="caution">
    <text evidence="3">The sequence shown here is derived from an EMBL/GenBank/DDBJ whole genome shotgun (WGS) entry which is preliminary data.</text>
</comment>
<accession>A0A9P3PU54</accession>
<evidence type="ECO:0000313" key="3">
    <source>
        <dbReference type="EMBL" id="GLB42937.1"/>
    </source>
</evidence>
<protein>
    <submittedName>
        <fullName evidence="3">Multi-organism process</fullName>
    </submittedName>
</protein>
<dbReference type="AlphaFoldDB" id="A0A9P3PU54"/>
<feature type="signal peptide" evidence="2">
    <location>
        <begin position="1"/>
        <end position="25"/>
    </location>
</feature>
<sequence>MARLPLLPSSNTLYTLLTLLPWCLAQSSGLFKWNFSNSVGETLTACSSLPITLDGSGKAPYYMIAFAVDGTPATSLIGSDSSKLAWVVNQPAGSKVLLSVVDSAGSSCGTSALVYTVSAGQSTDCLPVNSAVEFSVSSNATAGGLSTCDPWGLLIRGGQSPFTVTLAPVGSPSVTNVTMPAGDNLYTYINRASPDGSILAAISDSTGKWASGTPLVTTKGSSDTACGGAVSSSGTTSNSPTNTNPNSSNTVTSTVANTQSLAQGGSSTSGSNAPSQTNDATILRGLSLFSSAILTYITAGCLM</sequence>